<organism evidence="5 6">
    <name type="scientific">Aquatica leii</name>
    <dbReference type="NCBI Taxonomy" id="1421715"/>
    <lineage>
        <taxon>Eukaryota</taxon>
        <taxon>Metazoa</taxon>
        <taxon>Ecdysozoa</taxon>
        <taxon>Arthropoda</taxon>
        <taxon>Hexapoda</taxon>
        <taxon>Insecta</taxon>
        <taxon>Pterygota</taxon>
        <taxon>Neoptera</taxon>
        <taxon>Endopterygota</taxon>
        <taxon>Coleoptera</taxon>
        <taxon>Polyphaga</taxon>
        <taxon>Elateriformia</taxon>
        <taxon>Elateroidea</taxon>
        <taxon>Lampyridae</taxon>
        <taxon>Luciolinae</taxon>
        <taxon>Aquatica</taxon>
    </lineage>
</organism>
<dbReference type="SUPFAM" id="SSF50978">
    <property type="entry name" value="WD40 repeat-like"/>
    <property type="match status" value="1"/>
</dbReference>
<proteinExistence type="inferred from homology"/>
<accession>A0AAN7PIH1</accession>
<sequence length="324" mass="35582">MSDITLTNNDPILEHNLQGHKKQVLSLSFNPINKQLASCGNDHSVMLWRIAPNNIRCYGFKGHTDVVTSVCFSSNGRYMASSSQDNTVRLWVPIIKGPSTPFKAHGAAVRTVCFSPSNEQLLTGSNDKSLKLWNVQHRRFLTSMVGHTNWIRCAKYSPDGQIIASCADDKSLRIWDASSGQCIHTFTIRKGTGTHVDFHQSGISVALATTSGSVQVYDIRNNKIQQHYVLHDNATCVVWHPYANYFLSSGLDSTIKIVDALEGRPLYTLQGHTGAINTVNFSTDGDQFVSGGSDSRIMVWSTNFVTKDGSSFSSASTSSQVSVE</sequence>
<gene>
    <name evidence="5" type="ORF">RN001_006380</name>
</gene>
<dbReference type="GO" id="GO:0036064">
    <property type="term" value="C:ciliary basal body"/>
    <property type="evidence" value="ECO:0007669"/>
    <property type="project" value="TreeGrafter"/>
</dbReference>
<dbReference type="CDD" id="cd00200">
    <property type="entry name" value="WD40"/>
    <property type="match status" value="1"/>
</dbReference>
<feature type="repeat" description="WD" evidence="4">
    <location>
        <begin position="17"/>
        <end position="50"/>
    </location>
</feature>
<feature type="repeat" description="WD" evidence="4">
    <location>
        <begin position="269"/>
        <end position="301"/>
    </location>
</feature>
<evidence type="ECO:0000256" key="2">
    <source>
        <dbReference type="ARBA" id="ARBA00022737"/>
    </source>
</evidence>
<dbReference type="PANTHER" id="PTHR44019">
    <property type="entry name" value="WD REPEAT-CONTAINING PROTEIN 55"/>
    <property type="match status" value="1"/>
</dbReference>
<evidence type="ECO:0000256" key="3">
    <source>
        <dbReference type="ARBA" id="ARBA00037984"/>
    </source>
</evidence>
<dbReference type="PROSITE" id="PS00678">
    <property type="entry name" value="WD_REPEATS_1"/>
    <property type="match status" value="2"/>
</dbReference>
<dbReference type="GO" id="GO:0060271">
    <property type="term" value="P:cilium assembly"/>
    <property type="evidence" value="ECO:0007669"/>
    <property type="project" value="TreeGrafter"/>
</dbReference>
<keyword evidence="2" id="KW-0677">Repeat</keyword>
<evidence type="ECO:0000256" key="4">
    <source>
        <dbReference type="PROSITE-ProRule" id="PRU00221"/>
    </source>
</evidence>
<dbReference type="InterPro" id="IPR015943">
    <property type="entry name" value="WD40/YVTN_repeat-like_dom_sf"/>
</dbReference>
<evidence type="ECO:0000313" key="6">
    <source>
        <dbReference type="Proteomes" id="UP001353858"/>
    </source>
</evidence>
<dbReference type="PROSITE" id="PS50294">
    <property type="entry name" value="WD_REPEATS_REGION"/>
    <property type="match status" value="5"/>
</dbReference>
<reference evidence="6" key="1">
    <citation type="submission" date="2023-01" db="EMBL/GenBank/DDBJ databases">
        <title>Key to firefly adult light organ development and bioluminescence: homeobox transcription factors regulate luciferase expression and transportation to peroxisome.</title>
        <authorList>
            <person name="Fu X."/>
        </authorList>
    </citation>
    <scope>NUCLEOTIDE SEQUENCE [LARGE SCALE GENOMIC DNA]</scope>
</reference>
<evidence type="ECO:0000256" key="1">
    <source>
        <dbReference type="ARBA" id="ARBA00022574"/>
    </source>
</evidence>
<dbReference type="InterPro" id="IPR000408">
    <property type="entry name" value="Reg_chr_condens"/>
</dbReference>
<feature type="repeat" description="WD" evidence="4">
    <location>
        <begin position="144"/>
        <end position="185"/>
    </location>
</feature>
<keyword evidence="1 4" id="KW-0853">WD repeat</keyword>
<dbReference type="PROSITE" id="PS00626">
    <property type="entry name" value="RCC1_2"/>
    <property type="match status" value="1"/>
</dbReference>
<dbReference type="PANTHER" id="PTHR44019:SF8">
    <property type="entry name" value="POC1 CENTRIOLAR PROTEIN HOMOLOG"/>
    <property type="match status" value="1"/>
</dbReference>
<name>A0AAN7PIH1_9COLE</name>
<dbReference type="GO" id="GO:0005814">
    <property type="term" value="C:centriole"/>
    <property type="evidence" value="ECO:0007669"/>
    <property type="project" value="TreeGrafter"/>
</dbReference>
<evidence type="ECO:0000313" key="5">
    <source>
        <dbReference type="EMBL" id="KAK4883061.1"/>
    </source>
</evidence>
<dbReference type="EMBL" id="JARPUR010000002">
    <property type="protein sequence ID" value="KAK4883061.1"/>
    <property type="molecule type" value="Genomic_DNA"/>
</dbReference>
<comment type="caution">
    <text evidence="5">The sequence shown here is derived from an EMBL/GenBank/DDBJ whole genome shotgun (WGS) entry which is preliminary data.</text>
</comment>
<dbReference type="PRINTS" id="PR00320">
    <property type="entry name" value="GPROTEINBRPT"/>
</dbReference>
<dbReference type="Pfam" id="PF00400">
    <property type="entry name" value="WD40"/>
    <property type="match status" value="6"/>
</dbReference>
<feature type="repeat" description="WD" evidence="4">
    <location>
        <begin position="60"/>
        <end position="91"/>
    </location>
</feature>
<dbReference type="InterPro" id="IPR050505">
    <property type="entry name" value="WDR55/POC1"/>
</dbReference>
<keyword evidence="6" id="KW-1185">Reference proteome</keyword>
<dbReference type="Gene3D" id="2.130.10.10">
    <property type="entry name" value="YVTN repeat-like/Quinoprotein amine dehydrogenase"/>
    <property type="match status" value="3"/>
</dbReference>
<dbReference type="InterPro" id="IPR001680">
    <property type="entry name" value="WD40_rpt"/>
</dbReference>
<protein>
    <submittedName>
        <fullName evidence="5">Uncharacterized protein</fullName>
    </submittedName>
</protein>
<dbReference type="InterPro" id="IPR019775">
    <property type="entry name" value="WD40_repeat_CS"/>
</dbReference>
<dbReference type="PROSITE" id="PS50082">
    <property type="entry name" value="WD_REPEATS_2"/>
    <property type="match status" value="5"/>
</dbReference>
<comment type="similarity">
    <text evidence="3">Belongs to the WD repeat POC1 family.</text>
</comment>
<feature type="repeat" description="WD" evidence="4">
    <location>
        <begin position="102"/>
        <end position="143"/>
    </location>
</feature>
<dbReference type="InterPro" id="IPR036322">
    <property type="entry name" value="WD40_repeat_dom_sf"/>
</dbReference>
<dbReference type="SMART" id="SM00320">
    <property type="entry name" value="WD40"/>
    <property type="match status" value="7"/>
</dbReference>
<dbReference type="InterPro" id="IPR020472">
    <property type="entry name" value="WD40_PAC1"/>
</dbReference>
<dbReference type="AlphaFoldDB" id="A0AAN7PIH1"/>
<dbReference type="Proteomes" id="UP001353858">
    <property type="component" value="Unassembled WGS sequence"/>
</dbReference>